<feature type="transmembrane region" description="Helical" evidence="2">
    <location>
        <begin position="63"/>
        <end position="86"/>
    </location>
</feature>
<feature type="compositionally biased region" description="Low complexity" evidence="1">
    <location>
        <begin position="295"/>
        <end position="310"/>
    </location>
</feature>
<dbReference type="EMBL" id="BEYU01000029">
    <property type="protein sequence ID" value="GBG27322.1"/>
    <property type="molecule type" value="Genomic_DNA"/>
</dbReference>
<feature type="region of interest" description="Disordered" evidence="1">
    <location>
        <begin position="265"/>
        <end position="322"/>
    </location>
</feature>
<evidence type="ECO:0000313" key="4">
    <source>
        <dbReference type="Proteomes" id="UP000241890"/>
    </source>
</evidence>
<dbReference type="Proteomes" id="UP000241890">
    <property type="component" value="Unassembled WGS sequence"/>
</dbReference>
<feature type="transmembrane region" description="Helical" evidence="2">
    <location>
        <begin position="33"/>
        <end position="51"/>
    </location>
</feature>
<evidence type="ECO:0000313" key="3">
    <source>
        <dbReference type="EMBL" id="GBG27322.1"/>
    </source>
</evidence>
<reference evidence="3 4" key="1">
    <citation type="submission" date="2017-12" db="EMBL/GenBank/DDBJ databases">
        <title>Sequencing, de novo assembly and annotation of complete genome of a new Thraustochytrid species, strain FCC1311.</title>
        <authorList>
            <person name="Sedici K."/>
            <person name="Godart F."/>
            <person name="Aiese Cigliano R."/>
            <person name="Sanseverino W."/>
            <person name="Barakat M."/>
            <person name="Ortet P."/>
            <person name="Marechal E."/>
            <person name="Cagnac O."/>
            <person name="Amato A."/>
        </authorList>
    </citation>
    <scope>NUCLEOTIDE SEQUENCE [LARGE SCALE GENOMIC DNA]</scope>
</reference>
<keyword evidence="2" id="KW-0472">Membrane</keyword>
<keyword evidence="2" id="KW-0812">Transmembrane</keyword>
<sequence length="322" mass="35244">MEPQNYGQMNDGTDAWAVHRASQSASMLTQGQMNLMLLSVFAGSFLLNYIMDAGETPTEEGGIVIMGWVLVFLGALVVVMWGLLLYKIRECGVWPEEVRFQSDGQIVVIMGCCTKALDASNNGVTMIRRRVHWNDSLGVFCNVITDKTRDEVFVLVPTAGPRYWYGFAFQPEDPGSFVHDCSHAGVIIEGGPDAELGVVPASSAARSRSRSATFESEEGTSLHEGLLSRDVNTWRAPLRTPAFSRQGTSSRRRLRHPLLEDLRNATSSLESMRDSSGIDTDSDAEHEAEGDIASEHSCSSSSSSDATSVSEMLRKNNNIIEV</sequence>
<accession>A0A2R5G8D8</accession>
<feature type="region of interest" description="Disordered" evidence="1">
    <location>
        <begin position="240"/>
        <end position="259"/>
    </location>
</feature>
<organism evidence="3 4">
    <name type="scientific">Hondaea fermentalgiana</name>
    <dbReference type="NCBI Taxonomy" id="2315210"/>
    <lineage>
        <taxon>Eukaryota</taxon>
        <taxon>Sar</taxon>
        <taxon>Stramenopiles</taxon>
        <taxon>Bigyra</taxon>
        <taxon>Labyrinthulomycetes</taxon>
        <taxon>Thraustochytrida</taxon>
        <taxon>Thraustochytriidae</taxon>
        <taxon>Hondaea</taxon>
    </lineage>
</organism>
<proteinExistence type="predicted"/>
<keyword evidence="2" id="KW-1133">Transmembrane helix</keyword>
<evidence type="ECO:0000256" key="2">
    <source>
        <dbReference type="SAM" id="Phobius"/>
    </source>
</evidence>
<dbReference type="AlphaFoldDB" id="A0A2R5G8D8"/>
<evidence type="ECO:0000256" key="1">
    <source>
        <dbReference type="SAM" id="MobiDB-lite"/>
    </source>
</evidence>
<comment type="caution">
    <text evidence="3">The sequence shown here is derived from an EMBL/GenBank/DDBJ whole genome shotgun (WGS) entry which is preliminary data.</text>
</comment>
<name>A0A2R5G8D8_9STRA</name>
<gene>
    <name evidence="3" type="ORF">FCC1311_035442</name>
</gene>
<keyword evidence="4" id="KW-1185">Reference proteome</keyword>
<dbReference type="InParanoid" id="A0A2R5G8D8"/>
<protein>
    <submittedName>
        <fullName evidence="3">Uncharacterized protein</fullName>
    </submittedName>
</protein>